<dbReference type="EMBL" id="CAKOGP040001722">
    <property type="protein sequence ID" value="CAJ1947006.1"/>
    <property type="molecule type" value="Genomic_DNA"/>
</dbReference>
<dbReference type="Proteomes" id="UP001295423">
    <property type="component" value="Unassembled WGS sequence"/>
</dbReference>
<gene>
    <name evidence="3" type="ORF">CYCCA115_LOCUS10937</name>
    <name evidence="4" type="ORF">CYCCA115_LOCUS12936</name>
    <name evidence="2" type="ORF">CYCCA115_LOCUS9333</name>
</gene>
<evidence type="ECO:0000313" key="2">
    <source>
        <dbReference type="EMBL" id="CAJ1945189.1"/>
    </source>
</evidence>
<name>A0AAD2FS24_9STRA</name>
<sequence>MAWTEEKWERSEAKRALESDLTLGYCPIDPRRMSVKDTWDQLYDSHEEFDGMAFSFFRKQLTALRKKWKDIKKAEWVAQWETSEAKALLEDDLDNEMLPVDAASMSARAAWDERYIGEVEFEFMEFGFFTEKLQAVRKAWKEKKLAEWQKNWDQSEAKRILQDDLDSGFLPIAAKEMSAKDAWEETYSLHGEFAGMNLSFFSRQLAVLRKEAKKKEAIDWKPSAARLIIIYDLADGVLDIDEDRLPARDAWNATYKDLPEFQEVPYWQFEEKLKDHRESQQQSVVQSCKDELTLAHDLSLFHVKTHNDRGELRFCMTDAKKLLREDVARGLHKGITPKQFQSSRKAYHPFKARKFKERIYQEVRYQKFVAYLADKREKKLKEARRKDQEKKEKEEKRKQKQREMELKKEEEKKEKAEKKKQQQREKELKKQEDKKKKEQEKEEQAIAK</sequence>
<comment type="caution">
    <text evidence="4">The sequence shown here is derived from an EMBL/GenBank/DDBJ whole genome shotgun (WGS) entry which is preliminary data.</text>
</comment>
<reference evidence="4" key="1">
    <citation type="submission" date="2023-08" db="EMBL/GenBank/DDBJ databases">
        <authorList>
            <person name="Audoor S."/>
            <person name="Bilcke G."/>
        </authorList>
    </citation>
    <scope>NUCLEOTIDE SEQUENCE</scope>
</reference>
<evidence type="ECO:0000313" key="4">
    <source>
        <dbReference type="EMBL" id="CAJ1951162.1"/>
    </source>
</evidence>
<dbReference type="AlphaFoldDB" id="A0AAD2FS24"/>
<keyword evidence="5" id="KW-1185">Reference proteome</keyword>
<evidence type="ECO:0000313" key="5">
    <source>
        <dbReference type="Proteomes" id="UP001295423"/>
    </source>
</evidence>
<protein>
    <submittedName>
        <fullName evidence="4">Uncharacterized protein</fullName>
    </submittedName>
</protein>
<proteinExistence type="predicted"/>
<feature type="region of interest" description="Disordered" evidence="1">
    <location>
        <begin position="382"/>
        <end position="448"/>
    </location>
</feature>
<dbReference type="EMBL" id="CAKOGP040001335">
    <property type="protein sequence ID" value="CAJ1945189.1"/>
    <property type="molecule type" value="Genomic_DNA"/>
</dbReference>
<evidence type="ECO:0000256" key="1">
    <source>
        <dbReference type="SAM" id="MobiDB-lite"/>
    </source>
</evidence>
<dbReference type="EMBL" id="CAKOGP040001781">
    <property type="protein sequence ID" value="CAJ1951162.1"/>
    <property type="molecule type" value="Genomic_DNA"/>
</dbReference>
<organism evidence="4 5">
    <name type="scientific">Cylindrotheca closterium</name>
    <dbReference type="NCBI Taxonomy" id="2856"/>
    <lineage>
        <taxon>Eukaryota</taxon>
        <taxon>Sar</taxon>
        <taxon>Stramenopiles</taxon>
        <taxon>Ochrophyta</taxon>
        <taxon>Bacillariophyta</taxon>
        <taxon>Bacillariophyceae</taxon>
        <taxon>Bacillariophycidae</taxon>
        <taxon>Bacillariales</taxon>
        <taxon>Bacillariaceae</taxon>
        <taxon>Cylindrotheca</taxon>
    </lineage>
</organism>
<accession>A0AAD2FS24</accession>
<evidence type="ECO:0000313" key="3">
    <source>
        <dbReference type="EMBL" id="CAJ1947006.1"/>
    </source>
</evidence>